<sequence>MAAIAQTLGVHSIRPTLPEAFVEQYGYNIRQAAFQSYASSQGMRELTCFVEGPTAAHRDPTTYPGGSEPSRLFAHLYEPIWNPDGSVNQNNYYAYYFYRLLPIYGDNVRFWEIVNEPDFRYGTGLDAWLTRPPTPDEVPNLRAPIFHYIRMLRISYEILKKYRPDAYVTTGGIGYPQFLDALLRYTDNPDGGKVTAEYPNKGGAYLDAISFHSYPSYSLHTWDTSLNGFRYSRTSDLATDQLLKERQAMVDVLNRYGYNGTTYPVKHLLISETNIGRRTSDDRTGTDEMQRNFTIKVLVQAQKNDIRQLYLYQLGESVNAPAPGVSVSGTDELALMGLYENLLRDAPGAQRITQQGQALATTSKLLYGWSYDAARTTALALPAGIQGAAFGKAGAYTYVLWAKALTDNSEVATATYSFPAAWNLTSLERYEWDYAATSAKTSLASQNITLTSSPSFFTAASSTTPTPPTPPTTPAPDGGCAGTGSLLREQWDNVAGADLASVPTTKAPTSSAPLTQFEHQTPAGGSTRYAARLRAYICPPQSGSYTFWLAADDAGELLLSSDEAPSHKQRIASCSGWTSGVHDFGRYASQQSAPVQLVAGRRYYIEALHKQEWGPGYLAVAWRRP</sequence>
<evidence type="ECO:0000256" key="1">
    <source>
        <dbReference type="ARBA" id="ARBA00022729"/>
    </source>
</evidence>
<gene>
    <name evidence="4" type="ORF">SAMN04487998_2991</name>
</gene>
<feature type="compositionally biased region" description="Pro residues" evidence="2">
    <location>
        <begin position="465"/>
        <end position="474"/>
    </location>
</feature>
<evidence type="ECO:0000313" key="4">
    <source>
        <dbReference type="EMBL" id="SET88271.1"/>
    </source>
</evidence>
<dbReference type="Pfam" id="PF07691">
    <property type="entry name" value="PA14"/>
    <property type="match status" value="1"/>
</dbReference>
<dbReference type="Proteomes" id="UP000198697">
    <property type="component" value="Unassembled WGS sequence"/>
</dbReference>
<feature type="domain" description="PA14" evidence="3">
    <location>
        <begin position="481"/>
        <end position="625"/>
    </location>
</feature>
<dbReference type="PANTHER" id="PTHR46769">
    <property type="entry name" value="POLYCYSTIC KIDNEY AND HEPATIC DISEASE 1 (AUTOSOMAL RECESSIVE)-LIKE 1"/>
    <property type="match status" value="1"/>
</dbReference>
<keyword evidence="5" id="KW-1185">Reference proteome</keyword>
<evidence type="ECO:0000259" key="3">
    <source>
        <dbReference type="PROSITE" id="PS51820"/>
    </source>
</evidence>
<evidence type="ECO:0000256" key="2">
    <source>
        <dbReference type="SAM" id="MobiDB-lite"/>
    </source>
</evidence>
<feature type="compositionally biased region" description="Polar residues" evidence="2">
    <location>
        <begin position="503"/>
        <end position="519"/>
    </location>
</feature>
<organism evidence="4 5">
    <name type="scientific">Hymenobacter actinosclerus</name>
    <dbReference type="NCBI Taxonomy" id="82805"/>
    <lineage>
        <taxon>Bacteria</taxon>
        <taxon>Pseudomonadati</taxon>
        <taxon>Bacteroidota</taxon>
        <taxon>Cytophagia</taxon>
        <taxon>Cytophagales</taxon>
        <taxon>Hymenobacteraceae</taxon>
        <taxon>Hymenobacter</taxon>
    </lineage>
</organism>
<dbReference type="EMBL" id="FOHS01000004">
    <property type="protein sequence ID" value="SET88271.1"/>
    <property type="molecule type" value="Genomic_DNA"/>
</dbReference>
<proteinExistence type="predicted"/>
<dbReference type="InterPro" id="IPR017853">
    <property type="entry name" value="GH"/>
</dbReference>
<dbReference type="AlphaFoldDB" id="A0A1I0HY83"/>
<feature type="region of interest" description="Disordered" evidence="2">
    <location>
        <begin position="503"/>
        <end position="523"/>
    </location>
</feature>
<dbReference type="PROSITE" id="PS51820">
    <property type="entry name" value="PA14"/>
    <property type="match status" value="1"/>
</dbReference>
<protein>
    <submittedName>
        <fullName evidence="4">PA14 domain-containing protein</fullName>
    </submittedName>
</protein>
<dbReference type="PANTHER" id="PTHR46769:SF2">
    <property type="entry name" value="FIBROCYSTIN-L ISOFORM 2 PRECURSOR-RELATED"/>
    <property type="match status" value="1"/>
</dbReference>
<dbReference type="InterPro" id="IPR011658">
    <property type="entry name" value="PA14_dom"/>
</dbReference>
<keyword evidence="1" id="KW-0732">Signal</keyword>
<dbReference type="RefSeq" id="WP_177189850.1">
    <property type="nucleotide sequence ID" value="NZ_FOHS01000004.1"/>
</dbReference>
<dbReference type="Gene3D" id="2.60.120.1560">
    <property type="match status" value="1"/>
</dbReference>
<dbReference type="STRING" id="82805.SAMN04487998_2991"/>
<evidence type="ECO:0000313" key="5">
    <source>
        <dbReference type="Proteomes" id="UP000198697"/>
    </source>
</evidence>
<name>A0A1I0HY83_9BACT</name>
<feature type="non-terminal residue" evidence="4">
    <location>
        <position position="625"/>
    </location>
</feature>
<dbReference type="SUPFAM" id="SSF51445">
    <property type="entry name" value="(Trans)glycosidases"/>
    <property type="match status" value="1"/>
</dbReference>
<dbReference type="InterPro" id="IPR037524">
    <property type="entry name" value="PA14/GLEYA"/>
</dbReference>
<dbReference type="InterPro" id="IPR052387">
    <property type="entry name" value="Fibrocystin"/>
</dbReference>
<dbReference type="SUPFAM" id="SSF56988">
    <property type="entry name" value="Anthrax protective antigen"/>
    <property type="match status" value="1"/>
</dbReference>
<dbReference type="Gene3D" id="3.20.20.80">
    <property type="entry name" value="Glycosidases"/>
    <property type="match status" value="1"/>
</dbReference>
<feature type="region of interest" description="Disordered" evidence="2">
    <location>
        <begin position="459"/>
        <end position="484"/>
    </location>
</feature>
<reference evidence="5" key="1">
    <citation type="submission" date="2016-10" db="EMBL/GenBank/DDBJ databases">
        <authorList>
            <person name="Varghese N."/>
            <person name="Submissions S."/>
        </authorList>
    </citation>
    <scope>NUCLEOTIDE SEQUENCE [LARGE SCALE GENOMIC DNA]</scope>
    <source>
        <strain evidence="5">DSM 15310</strain>
    </source>
</reference>
<accession>A0A1I0HY83</accession>